<keyword evidence="13" id="KW-0238">DNA-binding</keyword>
<evidence type="ECO:0000256" key="10">
    <source>
        <dbReference type="ARBA" id="ARBA00022908"/>
    </source>
</evidence>
<dbReference type="PANTHER" id="PTHR37984:SF5">
    <property type="entry name" value="PROTEIN NYNRIN-LIKE"/>
    <property type="match status" value="1"/>
</dbReference>
<evidence type="ECO:0000259" key="15">
    <source>
        <dbReference type="PROSITE" id="PS50994"/>
    </source>
</evidence>
<protein>
    <recommendedName>
        <fullName evidence="15">Integrase catalytic domain-containing protein</fullName>
    </recommendedName>
</protein>
<dbReference type="Pfam" id="PF17917">
    <property type="entry name" value="RT_RNaseH"/>
    <property type="match status" value="1"/>
</dbReference>
<dbReference type="InterPro" id="IPR043502">
    <property type="entry name" value="DNA/RNA_pol_sf"/>
</dbReference>
<evidence type="ECO:0000313" key="17">
    <source>
        <dbReference type="Proteomes" id="UP000236161"/>
    </source>
</evidence>
<dbReference type="GO" id="GO:0006508">
    <property type="term" value="P:proteolysis"/>
    <property type="evidence" value="ECO:0007669"/>
    <property type="project" value="UniProtKB-KW"/>
</dbReference>
<dbReference type="GO" id="GO:0003677">
    <property type="term" value="F:DNA binding"/>
    <property type="evidence" value="ECO:0007669"/>
    <property type="project" value="UniProtKB-KW"/>
</dbReference>
<keyword evidence="9" id="KW-0460">Magnesium</keyword>
<evidence type="ECO:0000256" key="3">
    <source>
        <dbReference type="ARBA" id="ARBA00022695"/>
    </source>
</evidence>
<sequence length="535" mass="62261">MVTAVQKWRSYLLGSHFKIKTDHQSLKFLLEQRITTPAQQKWLSKLADYDFEILYKRGQENVAADALSRRTSLEGIELNAIIEVLSTELLKEIYDSWQADIELAEIIHQLKNLTELTKPYTWRNEQLRWKGRLVIGNDPMLKYKLIQTIHASPMGGHLGFRPTTHRLKSLCYWKGMGKAIKRFIQECSICQQNKYETTAKLGLLQPLPIPEKVWTDVSLDFIEGLPKSNGKDTILVVVDRLSKYAHFIALAHPYSAIIVAQAYLDNVYKLHGMPEKIVSDRDKIFLSKFWQELLRLLKVEIQMSTAYHPQKDGQTKVVNRCLETYLRCMTGERPREWVKWLPLSEWWYNTIFHSSLKCSPYEVLYGQKPLIHTPYLAGSSSVDTVDSGLQNRENFIKQLKHHLSQAINRIKMQADRHRKEREFQVGEFVYVKLQPYRQDSVSQRTSQKLSPRYFGPFEVIARIGLLAYKLKLPQYAKIHPVFHVSLLKKCFGNTTVEEKLPPDITTLGQVKAEPAAILNQRTILRKRRFLEQILV</sequence>
<dbReference type="AlphaFoldDB" id="A0A2I0BER0"/>
<dbReference type="InterPro" id="IPR056924">
    <property type="entry name" value="SH3_Tf2-1"/>
</dbReference>
<dbReference type="PROSITE" id="PS50994">
    <property type="entry name" value="INTEGRASE"/>
    <property type="match status" value="1"/>
</dbReference>
<dbReference type="Pfam" id="PF24626">
    <property type="entry name" value="SH3_Tf2-1"/>
    <property type="match status" value="1"/>
</dbReference>
<dbReference type="GO" id="GO:0006310">
    <property type="term" value="P:DNA recombination"/>
    <property type="evidence" value="ECO:0007669"/>
    <property type="project" value="UniProtKB-KW"/>
</dbReference>
<keyword evidence="2" id="KW-0808">Transferase</keyword>
<proteinExistence type="predicted"/>
<reference evidence="16 17" key="1">
    <citation type="journal article" date="2017" name="Nature">
        <title>The Apostasia genome and the evolution of orchids.</title>
        <authorList>
            <person name="Zhang G.Q."/>
            <person name="Liu K.W."/>
            <person name="Li Z."/>
            <person name="Lohaus R."/>
            <person name="Hsiao Y.Y."/>
            <person name="Niu S.C."/>
            <person name="Wang J.Y."/>
            <person name="Lin Y.C."/>
            <person name="Xu Q."/>
            <person name="Chen L.J."/>
            <person name="Yoshida K."/>
            <person name="Fujiwara S."/>
            <person name="Wang Z.W."/>
            <person name="Zhang Y.Q."/>
            <person name="Mitsuda N."/>
            <person name="Wang M."/>
            <person name="Liu G.H."/>
            <person name="Pecoraro L."/>
            <person name="Huang H.X."/>
            <person name="Xiao X.J."/>
            <person name="Lin M."/>
            <person name="Wu X.Y."/>
            <person name="Wu W.L."/>
            <person name="Chen Y.Y."/>
            <person name="Chang S.B."/>
            <person name="Sakamoto S."/>
            <person name="Ohme-Takagi M."/>
            <person name="Yagi M."/>
            <person name="Zeng S.J."/>
            <person name="Shen C.Y."/>
            <person name="Yeh C.M."/>
            <person name="Luo Y.B."/>
            <person name="Tsai W.C."/>
            <person name="Van de Peer Y."/>
            <person name="Liu Z.J."/>
        </authorList>
    </citation>
    <scope>NUCLEOTIDE SEQUENCE [LARGE SCALE GENOMIC DNA]</scope>
    <source>
        <strain evidence="17">cv. Shenzhen</strain>
        <tissue evidence="16">Stem</tissue>
    </source>
</reference>
<organism evidence="16 17">
    <name type="scientific">Apostasia shenzhenica</name>
    <dbReference type="NCBI Taxonomy" id="1088818"/>
    <lineage>
        <taxon>Eukaryota</taxon>
        <taxon>Viridiplantae</taxon>
        <taxon>Streptophyta</taxon>
        <taxon>Embryophyta</taxon>
        <taxon>Tracheophyta</taxon>
        <taxon>Spermatophyta</taxon>
        <taxon>Magnoliopsida</taxon>
        <taxon>Liliopsida</taxon>
        <taxon>Asparagales</taxon>
        <taxon>Orchidaceae</taxon>
        <taxon>Apostasioideae</taxon>
        <taxon>Apostasia</taxon>
    </lineage>
</organism>
<dbReference type="GO" id="GO:0004190">
    <property type="term" value="F:aspartic-type endopeptidase activity"/>
    <property type="evidence" value="ECO:0007669"/>
    <property type="project" value="UniProtKB-KW"/>
</dbReference>
<dbReference type="InterPro" id="IPR001584">
    <property type="entry name" value="Integrase_cat-core"/>
</dbReference>
<dbReference type="SUPFAM" id="SSF56672">
    <property type="entry name" value="DNA/RNA polymerases"/>
    <property type="match status" value="1"/>
</dbReference>
<evidence type="ECO:0000256" key="13">
    <source>
        <dbReference type="ARBA" id="ARBA00023125"/>
    </source>
</evidence>
<dbReference type="GO" id="GO:0046872">
    <property type="term" value="F:metal ion binding"/>
    <property type="evidence" value="ECO:0007669"/>
    <property type="project" value="UniProtKB-KW"/>
</dbReference>
<name>A0A2I0BER0_9ASPA</name>
<evidence type="ECO:0000256" key="8">
    <source>
        <dbReference type="ARBA" id="ARBA00022801"/>
    </source>
</evidence>
<evidence type="ECO:0000256" key="11">
    <source>
        <dbReference type="ARBA" id="ARBA00022918"/>
    </source>
</evidence>
<keyword evidence="3" id="KW-0548">Nucleotidyltransferase</keyword>
<dbReference type="SUPFAM" id="SSF53098">
    <property type="entry name" value="Ribonuclease H-like"/>
    <property type="match status" value="1"/>
</dbReference>
<dbReference type="OrthoDB" id="784412at2759"/>
<evidence type="ECO:0000256" key="9">
    <source>
        <dbReference type="ARBA" id="ARBA00022842"/>
    </source>
</evidence>
<dbReference type="PANTHER" id="PTHR37984">
    <property type="entry name" value="PROTEIN CBG26694"/>
    <property type="match status" value="1"/>
</dbReference>
<dbReference type="InterPro" id="IPR036397">
    <property type="entry name" value="RNaseH_sf"/>
</dbReference>
<evidence type="ECO:0000256" key="14">
    <source>
        <dbReference type="ARBA" id="ARBA00023172"/>
    </source>
</evidence>
<dbReference type="Gene3D" id="3.30.420.10">
    <property type="entry name" value="Ribonuclease H-like superfamily/Ribonuclease H"/>
    <property type="match status" value="1"/>
</dbReference>
<keyword evidence="14" id="KW-0233">DNA recombination</keyword>
<dbReference type="CDD" id="cd09274">
    <property type="entry name" value="RNase_HI_RT_Ty3"/>
    <property type="match status" value="1"/>
</dbReference>
<dbReference type="InterPro" id="IPR041588">
    <property type="entry name" value="Integrase_H2C2"/>
</dbReference>
<keyword evidence="7" id="KW-0255">Endonuclease</keyword>
<evidence type="ECO:0000256" key="1">
    <source>
        <dbReference type="ARBA" id="ARBA00022670"/>
    </source>
</evidence>
<keyword evidence="17" id="KW-1185">Reference proteome</keyword>
<dbReference type="FunFam" id="3.30.420.10:FF:000219">
    <property type="entry name" value="Putative retroelement"/>
    <property type="match status" value="1"/>
</dbReference>
<evidence type="ECO:0000256" key="7">
    <source>
        <dbReference type="ARBA" id="ARBA00022759"/>
    </source>
</evidence>
<evidence type="ECO:0000256" key="4">
    <source>
        <dbReference type="ARBA" id="ARBA00022722"/>
    </source>
</evidence>
<keyword evidence="11" id="KW-0695">RNA-directed DNA polymerase</keyword>
<evidence type="ECO:0000256" key="5">
    <source>
        <dbReference type="ARBA" id="ARBA00022723"/>
    </source>
</evidence>
<dbReference type="Pfam" id="PF17921">
    <property type="entry name" value="Integrase_H2C2"/>
    <property type="match status" value="1"/>
</dbReference>
<dbReference type="GO" id="GO:0003964">
    <property type="term" value="F:RNA-directed DNA polymerase activity"/>
    <property type="evidence" value="ECO:0007669"/>
    <property type="project" value="UniProtKB-KW"/>
</dbReference>
<evidence type="ECO:0000256" key="2">
    <source>
        <dbReference type="ARBA" id="ARBA00022679"/>
    </source>
</evidence>
<dbReference type="InterPro" id="IPR041373">
    <property type="entry name" value="RT_RNaseH"/>
</dbReference>
<keyword evidence="6" id="KW-0064">Aspartyl protease</keyword>
<dbReference type="EMBL" id="KZ451886">
    <property type="protein sequence ID" value="PKA66246.1"/>
    <property type="molecule type" value="Genomic_DNA"/>
</dbReference>
<keyword evidence="12" id="KW-0239">DNA-directed DNA polymerase</keyword>
<dbReference type="GO" id="GO:0015074">
    <property type="term" value="P:DNA integration"/>
    <property type="evidence" value="ECO:0007669"/>
    <property type="project" value="UniProtKB-KW"/>
</dbReference>
<keyword evidence="1" id="KW-0645">Protease</keyword>
<evidence type="ECO:0000256" key="12">
    <source>
        <dbReference type="ARBA" id="ARBA00022932"/>
    </source>
</evidence>
<dbReference type="InterPro" id="IPR050951">
    <property type="entry name" value="Retrovirus_Pol_polyprotein"/>
</dbReference>
<keyword evidence="8" id="KW-0378">Hydrolase</keyword>
<gene>
    <name evidence="16" type="ORF">AXF42_Ash006943</name>
</gene>
<keyword evidence="10" id="KW-0229">DNA integration</keyword>
<feature type="domain" description="Integrase catalytic" evidence="15">
    <location>
        <begin position="204"/>
        <end position="368"/>
    </location>
</feature>
<keyword evidence="4" id="KW-0540">Nuclease</keyword>
<evidence type="ECO:0000256" key="6">
    <source>
        <dbReference type="ARBA" id="ARBA00022750"/>
    </source>
</evidence>
<evidence type="ECO:0000313" key="16">
    <source>
        <dbReference type="EMBL" id="PKA66246.1"/>
    </source>
</evidence>
<dbReference type="GO" id="GO:0004519">
    <property type="term" value="F:endonuclease activity"/>
    <property type="evidence" value="ECO:0007669"/>
    <property type="project" value="UniProtKB-KW"/>
</dbReference>
<dbReference type="Gene3D" id="1.10.340.70">
    <property type="match status" value="1"/>
</dbReference>
<keyword evidence="5" id="KW-0479">Metal-binding</keyword>
<dbReference type="Proteomes" id="UP000236161">
    <property type="component" value="Unassembled WGS sequence"/>
</dbReference>
<dbReference type="GO" id="GO:0003887">
    <property type="term" value="F:DNA-directed DNA polymerase activity"/>
    <property type="evidence" value="ECO:0007669"/>
    <property type="project" value="UniProtKB-KW"/>
</dbReference>
<dbReference type="InterPro" id="IPR012337">
    <property type="entry name" value="RNaseH-like_sf"/>
</dbReference>
<accession>A0A2I0BER0</accession>